<feature type="transmembrane region" description="Helical" evidence="1">
    <location>
        <begin position="186"/>
        <end position="206"/>
    </location>
</feature>
<accession>A0A174NAI9</accession>
<dbReference type="EMBL" id="CZBE01000004">
    <property type="protein sequence ID" value="CUP43105.1"/>
    <property type="molecule type" value="Genomic_DNA"/>
</dbReference>
<keyword evidence="1" id="KW-1133">Transmembrane helix</keyword>
<dbReference type="Proteomes" id="UP000095765">
    <property type="component" value="Unassembled WGS sequence"/>
</dbReference>
<keyword evidence="1" id="KW-0472">Membrane</keyword>
<evidence type="ECO:0000256" key="1">
    <source>
        <dbReference type="SAM" id="Phobius"/>
    </source>
</evidence>
<organism evidence="2 3">
    <name type="scientific">Anaerotruncus colihominis</name>
    <dbReference type="NCBI Taxonomy" id="169435"/>
    <lineage>
        <taxon>Bacteria</taxon>
        <taxon>Bacillati</taxon>
        <taxon>Bacillota</taxon>
        <taxon>Clostridia</taxon>
        <taxon>Eubacteriales</taxon>
        <taxon>Oscillospiraceae</taxon>
        <taxon>Anaerotruncus</taxon>
    </lineage>
</organism>
<proteinExistence type="predicted"/>
<keyword evidence="1" id="KW-0812">Transmembrane</keyword>
<gene>
    <name evidence="2" type="ORF">ERS852551_00775</name>
</gene>
<protein>
    <submittedName>
        <fullName evidence="2">Uncharacterized protein</fullName>
    </submittedName>
</protein>
<feature type="transmembrane region" description="Helical" evidence="1">
    <location>
        <begin position="41"/>
        <end position="60"/>
    </location>
</feature>
<name>A0A174NAI9_9FIRM</name>
<feature type="transmembrane region" description="Helical" evidence="1">
    <location>
        <begin position="114"/>
        <end position="142"/>
    </location>
</feature>
<reference evidence="2 3" key="1">
    <citation type="submission" date="2015-09" db="EMBL/GenBank/DDBJ databases">
        <authorList>
            <consortium name="Pathogen Informatics"/>
        </authorList>
    </citation>
    <scope>NUCLEOTIDE SEQUENCE [LARGE SCALE GENOMIC DNA]</scope>
    <source>
        <strain evidence="2 3">2789STDY5834939</strain>
    </source>
</reference>
<evidence type="ECO:0000313" key="2">
    <source>
        <dbReference type="EMBL" id="CUP43105.1"/>
    </source>
</evidence>
<sequence length="284" mass="29738">MTIKLSKRLFLAAAILCVLLRCALKFISIDPDTGYYEGYDALVLLFNLLLTVSTAALIVLPMLKRTSEIRCVCFGSAARLFSILSGAALLLFAAGRISASIAEISSVSDASPLAFLFSTLGVFVFMGIVPALSGGILIAVGLRARGQSGAGGMNGWLLLVLLVWQVAQLLVTFMDFTAVRHVSDQMLAVMSMVLGAPFFLAHGRVLSGIGHDKGVRQLAAFGLPFALLSLTLSIPSIAASLAGRAFPFGLPLTGSVLYLCLGLYAASLGLSIQRKAAHAAGEAN</sequence>
<dbReference type="RefSeq" id="WP_055244235.1">
    <property type="nucleotide sequence ID" value="NZ_CABIWA010000004.1"/>
</dbReference>
<feature type="transmembrane region" description="Helical" evidence="1">
    <location>
        <begin position="72"/>
        <end position="94"/>
    </location>
</feature>
<dbReference type="OrthoDB" id="1862535at2"/>
<feature type="transmembrane region" description="Helical" evidence="1">
    <location>
        <begin position="218"/>
        <end position="242"/>
    </location>
</feature>
<dbReference type="AlphaFoldDB" id="A0A174NAI9"/>
<feature type="transmembrane region" description="Helical" evidence="1">
    <location>
        <begin position="248"/>
        <end position="266"/>
    </location>
</feature>
<evidence type="ECO:0000313" key="3">
    <source>
        <dbReference type="Proteomes" id="UP000095765"/>
    </source>
</evidence>
<feature type="transmembrane region" description="Helical" evidence="1">
    <location>
        <begin position="154"/>
        <end position="174"/>
    </location>
</feature>